<evidence type="ECO:0000313" key="4">
    <source>
        <dbReference type="Proteomes" id="UP000434639"/>
    </source>
</evidence>
<dbReference type="SUPFAM" id="SSF53474">
    <property type="entry name" value="alpha/beta-Hydrolases"/>
    <property type="match status" value="1"/>
</dbReference>
<dbReference type="PANTHER" id="PTHR43358">
    <property type="entry name" value="ALPHA/BETA-HYDROLASE"/>
    <property type="match status" value="1"/>
</dbReference>
<dbReference type="Gene3D" id="3.40.50.1820">
    <property type="entry name" value="alpha/beta hydrolase"/>
    <property type="match status" value="1"/>
</dbReference>
<dbReference type="EMBL" id="WMIB01000001">
    <property type="protein sequence ID" value="MTH52273.1"/>
    <property type="molecule type" value="Genomic_DNA"/>
</dbReference>
<reference evidence="3 4" key="1">
    <citation type="journal article" date="2017" name="Int. J. Syst. Evol. Microbiol.">
        <title>Bacillus mangrovi sp. nov., isolated from a sediment sample from a mangrove forest.</title>
        <authorList>
            <person name="Gupta V."/>
            <person name="Singh P.K."/>
            <person name="Korpole S."/>
            <person name="Tanuku N.R.S."/>
            <person name="Pinnaka A.K."/>
        </authorList>
    </citation>
    <scope>NUCLEOTIDE SEQUENCE [LARGE SCALE GENOMIC DNA]</scope>
    <source>
        <strain evidence="3 4">KCTC 33872</strain>
    </source>
</reference>
<dbReference type="GO" id="GO:0006508">
    <property type="term" value="P:proteolysis"/>
    <property type="evidence" value="ECO:0007669"/>
    <property type="project" value="InterPro"/>
</dbReference>
<dbReference type="Proteomes" id="UP000434639">
    <property type="component" value="Unassembled WGS sequence"/>
</dbReference>
<keyword evidence="4" id="KW-1185">Reference proteome</keyword>
<dbReference type="RefSeq" id="WP_155110793.1">
    <property type="nucleotide sequence ID" value="NZ_WMIB01000001.1"/>
</dbReference>
<dbReference type="InterPro" id="IPR052920">
    <property type="entry name" value="DNA-binding_regulatory"/>
</dbReference>
<evidence type="ECO:0000256" key="1">
    <source>
        <dbReference type="SAM" id="SignalP"/>
    </source>
</evidence>
<protein>
    <submittedName>
        <fullName evidence="3">Prolyl oligopeptidase family serine peptidase</fullName>
    </submittedName>
</protein>
<dbReference type="OrthoDB" id="9776685at2"/>
<organism evidence="3 4">
    <name type="scientific">Metabacillus mangrovi</name>
    <dbReference type="NCBI Taxonomy" id="1491830"/>
    <lineage>
        <taxon>Bacteria</taxon>
        <taxon>Bacillati</taxon>
        <taxon>Bacillota</taxon>
        <taxon>Bacilli</taxon>
        <taxon>Bacillales</taxon>
        <taxon>Bacillaceae</taxon>
        <taxon>Metabacillus</taxon>
    </lineage>
</organism>
<feature type="signal peptide" evidence="1">
    <location>
        <begin position="1"/>
        <end position="23"/>
    </location>
</feature>
<gene>
    <name evidence="3" type="ORF">GKZ89_02555</name>
</gene>
<dbReference type="InterPro" id="IPR001375">
    <property type="entry name" value="Peptidase_S9_cat"/>
</dbReference>
<evidence type="ECO:0000259" key="2">
    <source>
        <dbReference type="Pfam" id="PF00326"/>
    </source>
</evidence>
<dbReference type="Pfam" id="PF00326">
    <property type="entry name" value="Peptidase_S9"/>
    <property type="match status" value="1"/>
</dbReference>
<dbReference type="InterPro" id="IPR029058">
    <property type="entry name" value="AB_hydrolase_fold"/>
</dbReference>
<keyword evidence="1" id="KW-0732">Signal</keyword>
<dbReference type="AlphaFoldDB" id="A0A7X2V3R1"/>
<feature type="chain" id="PRO_5039084217" evidence="1">
    <location>
        <begin position="24"/>
        <end position="319"/>
    </location>
</feature>
<proteinExistence type="predicted"/>
<accession>A0A7X2V3R1</accession>
<sequence>MKKRTIGLGAVLSAAAASGFAFSQFLMYSRLKTDEEIIEKETKNGHFNKEEFEALDKREVSIPSRFGYTLNGFIAFSGNNRERFVIVSHGVTMNTYSSIKYMNLFLELGYNVLVYDHRRHGKSGGKSTSFGYYEKYDLQSAVHWLKREYGRDITLGIHGESLGAASMLLYAGAVEDGADFYIADCPFEDLEELLVWRMNNEMKKFPRWPFMPIASLFLKLRGGYWMKEVSPVRAVSKIKKPVLFIHGRQDETIPFSCSENLYNRKKGSKQIYLPGNTGHAMSYTENRREYTQIVDSFLDEAAAGHYQRRRIESGRRLYL</sequence>
<comment type="caution">
    <text evidence="3">The sequence shown here is derived from an EMBL/GenBank/DDBJ whole genome shotgun (WGS) entry which is preliminary data.</text>
</comment>
<dbReference type="GO" id="GO:0008236">
    <property type="term" value="F:serine-type peptidase activity"/>
    <property type="evidence" value="ECO:0007669"/>
    <property type="project" value="InterPro"/>
</dbReference>
<evidence type="ECO:0000313" key="3">
    <source>
        <dbReference type="EMBL" id="MTH52273.1"/>
    </source>
</evidence>
<dbReference type="PANTHER" id="PTHR43358:SF5">
    <property type="entry name" value="EXPORTED PROTEIN"/>
    <property type="match status" value="1"/>
</dbReference>
<feature type="domain" description="Peptidase S9 prolyl oligopeptidase catalytic" evidence="2">
    <location>
        <begin position="105"/>
        <end position="302"/>
    </location>
</feature>
<name>A0A7X2V3R1_9BACI</name>